<dbReference type="RefSeq" id="WP_025865022.1">
    <property type="nucleotide sequence ID" value="NZ_BLAX01000001.1"/>
</dbReference>
<evidence type="ECO:0000313" key="4">
    <source>
        <dbReference type="EMBL" id="GET31391.1"/>
    </source>
</evidence>
<dbReference type="OrthoDB" id="699645at2"/>
<evidence type="ECO:0000259" key="3">
    <source>
        <dbReference type="Pfam" id="PF16344"/>
    </source>
</evidence>
<dbReference type="GO" id="GO:0016989">
    <property type="term" value="F:sigma factor antagonist activity"/>
    <property type="evidence" value="ECO:0007669"/>
    <property type="project" value="TreeGrafter"/>
</dbReference>
<name>A0A5M4AV40_9BACT</name>
<dbReference type="AlphaFoldDB" id="A0A5M4AV40"/>
<dbReference type="Pfam" id="PF16344">
    <property type="entry name" value="FecR_C"/>
    <property type="match status" value="1"/>
</dbReference>
<dbReference type="PANTHER" id="PTHR30273">
    <property type="entry name" value="PERIPLASMIC SIGNAL SENSOR AND SIGMA FACTOR ACTIVATOR FECR-RELATED"/>
    <property type="match status" value="1"/>
</dbReference>
<gene>
    <name evidence="4" type="ORF">PbJCM13498_02540</name>
</gene>
<evidence type="ECO:0000259" key="2">
    <source>
        <dbReference type="Pfam" id="PF04773"/>
    </source>
</evidence>
<accession>A0A5M4AV40</accession>
<evidence type="ECO:0000313" key="5">
    <source>
        <dbReference type="Proteomes" id="UP000391834"/>
    </source>
</evidence>
<dbReference type="InterPro" id="IPR032508">
    <property type="entry name" value="FecR_C"/>
</dbReference>
<protein>
    <submittedName>
        <fullName evidence="4">Iron dicitrate transporter FecR</fullName>
    </submittedName>
</protein>
<feature type="domain" description="Protein FecR C-terminal" evidence="3">
    <location>
        <begin position="318"/>
        <end position="387"/>
    </location>
</feature>
<comment type="caution">
    <text evidence="4">The sequence shown here is derived from an EMBL/GenBank/DDBJ whole genome shotgun (WGS) entry which is preliminary data.</text>
</comment>
<dbReference type="InterPro" id="IPR006860">
    <property type="entry name" value="FecR"/>
</dbReference>
<keyword evidence="1" id="KW-1133">Transmembrane helix</keyword>
<keyword evidence="1" id="KW-0812">Transmembrane</keyword>
<dbReference type="Gene3D" id="3.55.50.30">
    <property type="match status" value="1"/>
</dbReference>
<dbReference type="Pfam" id="PF04773">
    <property type="entry name" value="FecR"/>
    <property type="match status" value="1"/>
</dbReference>
<dbReference type="FunFam" id="2.60.120.1440:FF:000001">
    <property type="entry name" value="Putative anti-sigma factor"/>
    <property type="match status" value="1"/>
</dbReference>
<feature type="domain" description="FecR protein" evidence="2">
    <location>
        <begin position="179"/>
        <end position="272"/>
    </location>
</feature>
<sequence length="388" mass="44287">MDKNGDFIDIKIIWKALHNQATPKEKEELEKWLLEAEGHQRYYENLNRYYKQDFTQNTLPEETDTAWRSVEQRIAPRKSGTFGRLIAIASVAASLVIAFVLFHDKQPSQMEAPIVGNENAIRPGSKKAVLILDNGKTLNLAENDTFQIKENGASLKNTGNKLEYTAATKSNEKLCFNTLKVPRGGEYYLVLADGTKVWLNSESTLRYPVKFLGDERRIELTGEAYFEVTKNKHKPFRVVSGTQIVTVLGTKFNISSYPEDSLTYTTLVEGHVNVALKDNPSVERSLVPNEQSSISRLDRQISIRAVDPSRYVAWKNGRFIFKDERLGDIMHTLSRWYDVQVIFSNQRAKDIQFTGNLERYSDFAGMLNMIEKTDEVKFIIKGNLVTIE</sequence>
<proteinExistence type="predicted"/>
<feature type="transmembrane region" description="Helical" evidence="1">
    <location>
        <begin position="82"/>
        <end position="102"/>
    </location>
</feature>
<keyword evidence="1" id="KW-0472">Membrane</keyword>
<organism evidence="4 5">
    <name type="scientific">Prolixibacter bellariivorans</name>
    <dbReference type="NCBI Taxonomy" id="314319"/>
    <lineage>
        <taxon>Bacteria</taxon>
        <taxon>Pseudomonadati</taxon>
        <taxon>Bacteroidota</taxon>
        <taxon>Bacteroidia</taxon>
        <taxon>Marinilabiliales</taxon>
        <taxon>Prolixibacteraceae</taxon>
        <taxon>Prolixibacter</taxon>
    </lineage>
</organism>
<evidence type="ECO:0000256" key="1">
    <source>
        <dbReference type="SAM" id="Phobius"/>
    </source>
</evidence>
<reference evidence="4 5" key="1">
    <citation type="submission" date="2019-10" db="EMBL/GenBank/DDBJ databases">
        <title>Prolixibacter strains distinguished by the presence of nitrate reductase genes were adept at nitrate-dependent anaerobic corrosion of metallic iron and carbon steel.</title>
        <authorList>
            <person name="Iino T."/>
            <person name="Shono N."/>
            <person name="Ito K."/>
            <person name="Nakamura R."/>
            <person name="Sueoka K."/>
            <person name="Harayama S."/>
            <person name="Ohkuma M."/>
        </authorList>
    </citation>
    <scope>NUCLEOTIDE SEQUENCE [LARGE SCALE GENOMIC DNA]</scope>
    <source>
        <strain evidence="4 5">JCM 13498</strain>
    </source>
</reference>
<dbReference type="PANTHER" id="PTHR30273:SF2">
    <property type="entry name" value="PROTEIN FECR"/>
    <property type="match status" value="1"/>
</dbReference>
<keyword evidence="5" id="KW-1185">Reference proteome</keyword>
<dbReference type="Proteomes" id="UP000391834">
    <property type="component" value="Unassembled WGS sequence"/>
</dbReference>
<dbReference type="Gene3D" id="2.60.120.1440">
    <property type="match status" value="1"/>
</dbReference>
<dbReference type="EMBL" id="BLAX01000001">
    <property type="protein sequence ID" value="GET31391.1"/>
    <property type="molecule type" value="Genomic_DNA"/>
</dbReference>
<dbReference type="InterPro" id="IPR012373">
    <property type="entry name" value="Ferrdict_sens_TM"/>
</dbReference>